<dbReference type="VEuPathDB" id="FungiDB:CIHG_08550"/>
<dbReference type="AlphaFoldDB" id="A0A0J8S3G8"/>
<evidence type="ECO:0000313" key="2">
    <source>
        <dbReference type="Proteomes" id="UP000054563"/>
    </source>
</evidence>
<name>A0A0J8S3G8_COCIT</name>
<dbReference type="Proteomes" id="UP000054563">
    <property type="component" value="Unassembled WGS sequence"/>
</dbReference>
<organism evidence="1 2">
    <name type="scientific">Coccidioides immitis H538.4</name>
    <dbReference type="NCBI Taxonomy" id="396776"/>
    <lineage>
        <taxon>Eukaryota</taxon>
        <taxon>Fungi</taxon>
        <taxon>Dikarya</taxon>
        <taxon>Ascomycota</taxon>
        <taxon>Pezizomycotina</taxon>
        <taxon>Eurotiomycetes</taxon>
        <taxon>Eurotiomycetidae</taxon>
        <taxon>Onygenales</taxon>
        <taxon>Onygenaceae</taxon>
        <taxon>Coccidioides</taxon>
    </lineage>
</organism>
<accession>A0A0J8S3G8</accession>
<reference evidence="2" key="1">
    <citation type="journal article" date="2010" name="Genome Res.">
        <title>Population genomic sequencing of Coccidioides fungi reveals recent hybridization and transposon control.</title>
        <authorList>
            <person name="Neafsey D.E."/>
            <person name="Barker B.M."/>
            <person name="Sharpton T.J."/>
            <person name="Stajich J.E."/>
            <person name="Park D.J."/>
            <person name="Whiston E."/>
            <person name="Hung C.-Y."/>
            <person name="McMahan C."/>
            <person name="White J."/>
            <person name="Sykes S."/>
            <person name="Heiman D."/>
            <person name="Young S."/>
            <person name="Zeng Q."/>
            <person name="Abouelleil A."/>
            <person name="Aftuck L."/>
            <person name="Bessette D."/>
            <person name="Brown A."/>
            <person name="FitzGerald M."/>
            <person name="Lui A."/>
            <person name="Macdonald J.P."/>
            <person name="Priest M."/>
            <person name="Orbach M.J."/>
            <person name="Galgiani J.N."/>
            <person name="Kirkland T.N."/>
            <person name="Cole G.T."/>
            <person name="Birren B.W."/>
            <person name="Henn M.R."/>
            <person name="Taylor J.W."/>
            <person name="Rounsley S.D."/>
        </authorList>
    </citation>
    <scope>NUCLEOTIDE SEQUENCE [LARGE SCALE GENOMIC DNA]</scope>
    <source>
        <strain evidence="2">H538.4</strain>
    </source>
</reference>
<protein>
    <submittedName>
        <fullName evidence="1">Uncharacterized protein</fullName>
    </submittedName>
</protein>
<proteinExistence type="predicted"/>
<sequence>MESLIRVTKTVKRRVRVHPGQGMNDWIRGRLRLPAWSRQAAVNRTGIQTLSEAETYPPCMTLRIATRLNAGMESSSDIDVGKEMREGRDCGIELRSRVRWGG</sequence>
<gene>
    <name evidence="1" type="ORF">CIHG_08550</name>
</gene>
<evidence type="ECO:0000313" key="1">
    <source>
        <dbReference type="EMBL" id="KMU90894.1"/>
    </source>
</evidence>
<dbReference type="EMBL" id="DS017027">
    <property type="protein sequence ID" value="KMU90894.1"/>
    <property type="molecule type" value="Genomic_DNA"/>
</dbReference>